<dbReference type="NCBIfam" id="NF011987">
    <property type="entry name" value="PRK15446.2-3"/>
    <property type="match status" value="1"/>
</dbReference>
<dbReference type="NCBIfam" id="TIGR02318">
    <property type="entry name" value="phosphono_phnM"/>
    <property type="match status" value="1"/>
</dbReference>
<dbReference type="PIRSF" id="PIRSF038971">
    <property type="entry name" value="PhnM"/>
    <property type="match status" value="1"/>
</dbReference>
<dbReference type="GO" id="GO:0016810">
    <property type="term" value="F:hydrolase activity, acting on carbon-nitrogen (but not peptide) bonds"/>
    <property type="evidence" value="ECO:0007669"/>
    <property type="project" value="InterPro"/>
</dbReference>
<dbReference type="PANTHER" id="PTHR43135">
    <property type="entry name" value="ALPHA-D-RIBOSE 1-METHYLPHOSPHONATE 5-TRIPHOSPHATE DIPHOSPHATASE"/>
    <property type="match status" value="1"/>
</dbReference>
<dbReference type="SUPFAM" id="SSF51556">
    <property type="entry name" value="Metallo-dependent hydrolases"/>
    <property type="match status" value="1"/>
</dbReference>
<dbReference type="RefSeq" id="WP_110312989.1">
    <property type="nucleotide sequence ID" value="NZ_QJKC01000002.1"/>
</dbReference>
<dbReference type="EMBL" id="QJKC01000002">
    <property type="protein sequence ID" value="PXX50653.1"/>
    <property type="molecule type" value="Genomic_DNA"/>
</dbReference>
<protein>
    <submittedName>
        <fullName evidence="2">Alpha-D-ribose 1-methylphosphonate 5-triphosphate diphosphatase</fullName>
    </submittedName>
</protein>
<dbReference type="NCBIfam" id="NF011990">
    <property type="entry name" value="PRK15446.2-6"/>
    <property type="match status" value="1"/>
</dbReference>
<evidence type="ECO:0000313" key="2">
    <source>
        <dbReference type="EMBL" id="PXX50653.1"/>
    </source>
</evidence>
<dbReference type="NCBIfam" id="NF011981">
    <property type="entry name" value="PRK15446.1-2"/>
    <property type="match status" value="1"/>
</dbReference>
<gene>
    <name evidence="2" type="ORF">DFR38_102310</name>
</gene>
<dbReference type="Gene3D" id="3.20.20.140">
    <property type="entry name" value="Metal-dependent hydrolases"/>
    <property type="match status" value="2"/>
</dbReference>
<feature type="domain" description="Amidohydrolase-related" evidence="1">
    <location>
        <begin position="219"/>
        <end position="366"/>
    </location>
</feature>
<reference evidence="2 3" key="1">
    <citation type="submission" date="2018-05" db="EMBL/GenBank/DDBJ databases">
        <title>Genomic Encyclopedia of Type Strains, Phase IV (KMG-IV): sequencing the most valuable type-strain genomes for metagenomic binning, comparative biology and taxonomic classification.</title>
        <authorList>
            <person name="Goeker M."/>
        </authorList>
    </citation>
    <scope>NUCLEOTIDE SEQUENCE [LARGE SCALE GENOMIC DNA]</scope>
    <source>
        <strain evidence="2 3">DSM 25134</strain>
    </source>
</reference>
<dbReference type="Proteomes" id="UP000248395">
    <property type="component" value="Unassembled WGS sequence"/>
</dbReference>
<organism evidence="2 3">
    <name type="scientific">Aquitalea magnusonii</name>
    <dbReference type="NCBI Taxonomy" id="332411"/>
    <lineage>
        <taxon>Bacteria</taxon>
        <taxon>Pseudomonadati</taxon>
        <taxon>Pseudomonadota</taxon>
        <taxon>Betaproteobacteria</taxon>
        <taxon>Neisseriales</taxon>
        <taxon>Chromobacteriaceae</taxon>
        <taxon>Aquitalea</taxon>
    </lineage>
</organism>
<dbReference type="PANTHER" id="PTHR43135:SF3">
    <property type="entry name" value="ALPHA-D-RIBOSE 1-METHYLPHOSPHONATE 5-TRIPHOSPHATE DIPHOSPHATASE"/>
    <property type="match status" value="1"/>
</dbReference>
<dbReference type="InterPro" id="IPR032466">
    <property type="entry name" value="Metal_Hydrolase"/>
</dbReference>
<dbReference type="SUPFAM" id="SSF51338">
    <property type="entry name" value="Composite domain of metallo-dependent hydrolases"/>
    <property type="match status" value="1"/>
</dbReference>
<dbReference type="Pfam" id="PF01979">
    <property type="entry name" value="Amidohydro_1"/>
    <property type="match status" value="1"/>
</dbReference>
<dbReference type="OrthoDB" id="9785413at2"/>
<dbReference type="InterPro" id="IPR006680">
    <property type="entry name" value="Amidohydro-rel"/>
</dbReference>
<dbReference type="InterPro" id="IPR051781">
    <property type="entry name" value="Metallo-dep_Hydrolase"/>
</dbReference>
<evidence type="ECO:0000313" key="3">
    <source>
        <dbReference type="Proteomes" id="UP000248395"/>
    </source>
</evidence>
<dbReference type="NCBIfam" id="NF011984">
    <property type="entry name" value="PRK15446.1-5"/>
    <property type="match status" value="1"/>
</dbReference>
<keyword evidence="3" id="KW-1185">Reference proteome</keyword>
<dbReference type="Gene3D" id="2.30.40.10">
    <property type="entry name" value="Urease, subunit C, domain 1"/>
    <property type="match status" value="1"/>
</dbReference>
<dbReference type="CDD" id="cd01306">
    <property type="entry name" value="PhnM"/>
    <property type="match status" value="1"/>
</dbReference>
<name>A0A318JLP8_9NEIS</name>
<sequence>MKHLLNNARLILADRIIERGSLEIDNGLISAVHEQPLPPDTPACEDLHGDDLLPGLVEIHTDNLEKHLMPRNGVLWPMLPAVVTHDAQCAAAGITTVFDALAVGDLEGESVRLDTLHTAFAAINLGMEQGVFRANHLFHLRCELAYPGLLQELQPLISHPAVRLVSVMDHTPGQRQYRDIEQYKKYYGKKKVGWNEQTFLQAVSERQHLQQQYAGRHKQAVVELARQHGIPLASHDDTDLSHISEAVLDGVTISEFPTTRAAAQAAREHGLHTVMGAPNVVRGGSHSGNVAALELAQHGLLDILSSDYVPASLLHAAYLLVAQAGWSLPQAIATVSHNPAQAVGLSDRGRIAVGLRADLLQVRPHPAVPLVQQVWNAGRRVF</sequence>
<dbReference type="InterPro" id="IPR011059">
    <property type="entry name" value="Metal-dep_hydrolase_composite"/>
</dbReference>
<dbReference type="AlphaFoldDB" id="A0A318JLP8"/>
<dbReference type="InterPro" id="IPR012696">
    <property type="entry name" value="PhnM"/>
</dbReference>
<evidence type="ECO:0000259" key="1">
    <source>
        <dbReference type="Pfam" id="PF01979"/>
    </source>
</evidence>
<accession>A0A318JLP8</accession>
<dbReference type="GO" id="GO:0019700">
    <property type="term" value="P:organic phosphonate catabolic process"/>
    <property type="evidence" value="ECO:0007669"/>
    <property type="project" value="InterPro"/>
</dbReference>
<proteinExistence type="predicted"/>
<comment type="caution">
    <text evidence="2">The sequence shown here is derived from an EMBL/GenBank/DDBJ whole genome shotgun (WGS) entry which is preliminary data.</text>
</comment>